<dbReference type="Proteomes" id="UP001152562">
    <property type="component" value="Unassembled WGS sequence"/>
</dbReference>
<dbReference type="InterPro" id="IPR017452">
    <property type="entry name" value="GPCR_Rhodpsn_7TM"/>
</dbReference>
<dbReference type="Gene3D" id="1.20.1070.10">
    <property type="entry name" value="Rhodopsin 7-helix transmembrane proteins"/>
    <property type="match status" value="1"/>
</dbReference>
<dbReference type="SUPFAM" id="SSF81321">
    <property type="entry name" value="Family A G protein-coupled receptor-like"/>
    <property type="match status" value="1"/>
</dbReference>
<evidence type="ECO:0000256" key="12">
    <source>
        <dbReference type="SAM" id="Phobius"/>
    </source>
</evidence>
<dbReference type="Pfam" id="PF00001">
    <property type="entry name" value="7tm_1"/>
    <property type="match status" value="1"/>
</dbReference>
<proteinExistence type="inferred from homology"/>
<keyword evidence="8 10" id="KW-0675">Receptor</keyword>
<dbReference type="InterPro" id="IPR000276">
    <property type="entry name" value="GPCR_Rhodpsn"/>
</dbReference>
<evidence type="ECO:0000256" key="10">
    <source>
        <dbReference type="RuleBase" id="RU000688"/>
    </source>
</evidence>
<comment type="caution">
    <text evidence="14">The sequence shown here is derived from an EMBL/GenBank/DDBJ whole genome shotgun (WGS) entry which is preliminary data.</text>
</comment>
<gene>
    <name evidence="14" type="ORF">PIBRA_LOCUS12750</name>
</gene>
<accession>A0A9P0XJ34</accession>
<evidence type="ECO:0000256" key="8">
    <source>
        <dbReference type="ARBA" id="ARBA00023170"/>
    </source>
</evidence>
<evidence type="ECO:0000256" key="1">
    <source>
        <dbReference type="ARBA" id="ARBA00004651"/>
    </source>
</evidence>
<evidence type="ECO:0000256" key="2">
    <source>
        <dbReference type="ARBA" id="ARBA00010663"/>
    </source>
</evidence>
<keyword evidence="3" id="KW-1003">Cell membrane</keyword>
<evidence type="ECO:0000256" key="7">
    <source>
        <dbReference type="ARBA" id="ARBA00023136"/>
    </source>
</evidence>
<evidence type="ECO:0000256" key="4">
    <source>
        <dbReference type="ARBA" id="ARBA00022692"/>
    </source>
</evidence>
<dbReference type="GO" id="GO:0004989">
    <property type="term" value="F:octopamine receptor activity"/>
    <property type="evidence" value="ECO:0007669"/>
    <property type="project" value="TreeGrafter"/>
</dbReference>
<evidence type="ECO:0000256" key="3">
    <source>
        <dbReference type="ARBA" id="ARBA00022475"/>
    </source>
</evidence>
<keyword evidence="15" id="KW-1185">Reference proteome</keyword>
<evidence type="ECO:0000256" key="5">
    <source>
        <dbReference type="ARBA" id="ARBA00022989"/>
    </source>
</evidence>
<keyword evidence="4 10" id="KW-0812">Transmembrane</keyword>
<keyword evidence="6 10" id="KW-0297">G-protein coupled receptor</keyword>
<evidence type="ECO:0000313" key="15">
    <source>
        <dbReference type="Proteomes" id="UP001152562"/>
    </source>
</evidence>
<feature type="transmembrane region" description="Helical" evidence="12">
    <location>
        <begin position="423"/>
        <end position="446"/>
    </location>
</feature>
<keyword evidence="9 10" id="KW-0807">Transducer</keyword>
<feature type="transmembrane region" description="Helical" evidence="12">
    <location>
        <begin position="141"/>
        <end position="161"/>
    </location>
</feature>
<feature type="region of interest" description="Disordered" evidence="11">
    <location>
        <begin position="282"/>
        <end position="342"/>
    </location>
</feature>
<evidence type="ECO:0000259" key="13">
    <source>
        <dbReference type="PROSITE" id="PS50262"/>
    </source>
</evidence>
<dbReference type="SMART" id="SM01381">
    <property type="entry name" value="7TM_GPCR_Srsx"/>
    <property type="match status" value="1"/>
</dbReference>
<comment type="similarity">
    <text evidence="2 10">Belongs to the G-protein coupled receptor 1 family.</text>
</comment>
<dbReference type="CDD" id="cd15066">
    <property type="entry name" value="7tmA_DmOct-betaAR-like"/>
    <property type="match status" value="1"/>
</dbReference>
<dbReference type="PRINTS" id="PR00237">
    <property type="entry name" value="GPCRRHODOPSN"/>
</dbReference>
<sequence>MRSEGSIGSCPADPVATRQTPRSYAAGRGDAGGRPRGSPLPALPTLPELPAPAVAPHAPALPLLHLLKALIFLTIILGALLGNALVIVSVHRHRKLRVLTNYYVVSLALADMLVALCAMTFNASAELSGSWPFGPLVCDIFNSLDVYFSSASILHLCCIAVDRYFAIVRPLDYPRTMTPRTVALMLTNVWLWPALISFVPIFMGWYTTEQHRAFRKAHPDQCTFRANTAYALVSSSVSFWIPSVVMISMYCRIFREAVRQRAALARTSSNMLLNSVHRQRAQLSQRLRPPVPSPSPSPVPSAHTELPDLTDLPDAPEPCPSPEASPRRSDAGSSGYCSGGSHKVPIPVRTSCTSDNKEFSKTATELNSQGATLRAAGKAWRAEHKAARTLGIIVGAFLLCWLPFFLWYVITNVCGEPCATPDAVVGALFWVGYFNSALNPLIYAYFNRDFRDAFKNTLQCALPCCFRCWKDSPNTHYV</sequence>
<feature type="transmembrane region" description="Helical" evidence="12">
    <location>
        <begin position="228"/>
        <end position="251"/>
    </location>
</feature>
<comment type="subcellular location">
    <subcellularLocation>
        <location evidence="1">Cell membrane</location>
        <topology evidence="1">Multi-pass membrane protein</topology>
    </subcellularLocation>
</comment>
<dbReference type="GO" id="GO:0071880">
    <property type="term" value="P:adenylate cyclase-activating adrenergic receptor signaling pathway"/>
    <property type="evidence" value="ECO:0007669"/>
    <property type="project" value="TreeGrafter"/>
</dbReference>
<evidence type="ECO:0000256" key="9">
    <source>
        <dbReference type="ARBA" id="ARBA00023224"/>
    </source>
</evidence>
<keyword evidence="7 12" id="KW-0472">Membrane</keyword>
<reference evidence="14" key="1">
    <citation type="submission" date="2022-05" db="EMBL/GenBank/DDBJ databases">
        <authorList>
            <person name="Okamura Y."/>
        </authorList>
    </citation>
    <scope>NUCLEOTIDE SEQUENCE</scope>
</reference>
<evidence type="ECO:0000256" key="6">
    <source>
        <dbReference type="ARBA" id="ARBA00023040"/>
    </source>
</evidence>
<dbReference type="GO" id="GO:0043410">
    <property type="term" value="P:positive regulation of MAPK cascade"/>
    <property type="evidence" value="ECO:0007669"/>
    <property type="project" value="TreeGrafter"/>
</dbReference>
<feature type="transmembrane region" description="Helical" evidence="12">
    <location>
        <begin position="102"/>
        <end position="121"/>
    </location>
</feature>
<feature type="transmembrane region" description="Helical" evidence="12">
    <location>
        <begin position="69"/>
        <end position="90"/>
    </location>
</feature>
<evidence type="ECO:0000256" key="11">
    <source>
        <dbReference type="SAM" id="MobiDB-lite"/>
    </source>
</evidence>
<dbReference type="EMBL" id="CALOZG010000085">
    <property type="protein sequence ID" value="CAH4037016.1"/>
    <property type="molecule type" value="Genomic_DNA"/>
</dbReference>
<name>A0A9P0XJ34_PIEBR</name>
<dbReference type="PROSITE" id="PS00237">
    <property type="entry name" value="G_PROTEIN_RECEP_F1_1"/>
    <property type="match status" value="1"/>
</dbReference>
<evidence type="ECO:0000313" key="14">
    <source>
        <dbReference type="EMBL" id="CAH4037016.1"/>
    </source>
</evidence>
<dbReference type="PANTHER" id="PTHR24248:SF66">
    <property type="entry name" value="OCTOPAMINE RECEPTOR BETA-3R"/>
    <property type="match status" value="1"/>
</dbReference>
<feature type="transmembrane region" description="Helical" evidence="12">
    <location>
        <begin position="182"/>
        <end position="208"/>
    </location>
</feature>
<feature type="region of interest" description="Disordered" evidence="11">
    <location>
        <begin position="1"/>
        <end position="42"/>
    </location>
</feature>
<keyword evidence="5 12" id="KW-1133">Transmembrane helix</keyword>
<feature type="domain" description="G-protein coupled receptors family 1 profile" evidence="13">
    <location>
        <begin position="82"/>
        <end position="443"/>
    </location>
</feature>
<protein>
    <recommendedName>
        <fullName evidence="13">G-protein coupled receptors family 1 profile domain-containing protein</fullName>
    </recommendedName>
</protein>
<feature type="compositionally biased region" description="Pro residues" evidence="11">
    <location>
        <begin position="289"/>
        <end position="299"/>
    </location>
</feature>
<organism evidence="14 15">
    <name type="scientific">Pieris brassicae</name>
    <name type="common">White butterfly</name>
    <name type="synonym">Large white butterfly</name>
    <dbReference type="NCBI Taxonomy" id="7116"/>
    <lineage>
        <taxon>Eukaryota</taxon>
        <taxon>Metazoa</taxon>
        <taxon>Ecdysozoa</taxon>
        <taxon>Arthropoda</taxon>
        <taxon>Hexapoda</taxon>
        <taxon>Insecta</taxon>
        <taxon>Pterygota</taxon>
        <taxon>Neoptera</taxon>
        <taxon>Endopterygota</taxon>
        <taxon>Lepidoptera</taxon>
        <taxon>Glossata</taxon>
        <taxon>Ditrysia</taxon>
        <taxon>Papilionoidea</taxon>
        <taxon>Pieridae</taxon>
        <taxon>Pierinae</taxon>
        <taxon>Pieris</taxon>
    </lineage>
</organism>
<dbReference type="PROSITE" id="PS50262">
    <property type="entry name" value="G_PROTEIN_RECEP_F1_2"/>
    <property type="match status" value="1"/>
</dbReference>
<dbReference type="AlphaFoldDB" id="A0A9P0XJ34"/>
<feature type="transmembrane region" description="Helical" evidence="12">
    <location>
        <begin position="390"/>
        <end position="411"/>
    </location>
</feature>
<dbReference type="PANTHER" id="PTHR24248">
    <property type="entry name" value="ADRENERGIC RECEPTOR-RELATED G-PROTEIN COUPLED RECEPTOR"/>
    <property type="match status" value="1"/>
</dbReference>
<dbReference type="GO" id="GO:0005886">
    <property type="term" value="C:plasma membrane"/>
    <property type="evidence" value="ECO:0007669"/>
    <property type="project" value="UniProtKB-SubCell"/>
</dbReference>